<dbReference type="eggNOG" id="COG2856">
    <property type="taxonomic scope" value="Bacteria"/>
</dbReference>
<dbReference type="Gene3D" id="1.10.10.2910">
    <property type="match status" value="1"/>
</dbReference>
<evidence type="ECO:0000313" key="3">
    <source>
        <dbReference type="Proteomes" id="UP000003947"/>
    </source>
</evidence>
<keyword evidence="3" id="KW-1185">Reference proteome</keyword>
<reference evidence="2 3" key="1">
    <citation type="submission" date="2012-02" db="EMBL/GenBank/DDBJ databases">
        <title>Improved High-Quality Draft sequence of Microvirga sp. WSM3557.</title>
        <authorList>
            <consortium name="US DOE Joint Genome Institute"/>
            <person name="Lucas S."/>
            <person name="Han J."/>
            <person name="Lapidus A."/>
            <person name="Cheng J.-F."/>
            <person name="Goodwin L."/>
            <person name="Pitluck S."/>
            <person name="Peters L."/>
            <person name="Zhang X."/>
            <person name="Detter J.C."/>
            <person name="Han C."/>
            <person name="Tapia R."/>
            <person name="Land M."/>
            <person name="Hauser L."/>
            <person name="Kyrpides N."/>
            <person name="Ivanova N."/>
            <person name="Pagani I."/>
            <person name="Brau L."/>
            <person name="Yates R."/>
            <person name="O'Hara G."/>
            <person name="Rui T."/>
            <person name="Howieson J."/>
            <person name="Reeve W."/>
            <person name="Woyke T."/>
        </authorList>
    </citation>
    <scope>NUCLEOTIDE SEQUENCE [LARGE SCALE GENOMIC DNA]</scope>
    <source>
        <strain evidence="2 3">WSM3557</strain>
    </source>
</reference>
<feature type="domain" description="IrrE N-terminal-like" evidence="1">
    <location>
        <begin position="157"/>
        <end position="249"/>
    </location>
</feature>
<dbReference type="Pfam" id="PF06114">
    <property type="entry name" value="Peptidase_M78"/>
    <property type="match status" value="1"/>
</dbReference>
<sequence>MTPIDCIQESRTSSPHPLTIGLLLRIELLDQRLEALGELVLEHVRVELAKKMADYLGRKIRRRGCRIRELKPLHLLVIYFVPRPDMLRHVTDEEIEQRARALRTELGLQNQSRPDLMTVIEQLTARFRHFSSRQIPDAEMPGAEAQWDARKGVLRIRESIVAAMQRGEPRARMTIANEIGHFAMRHSGARSRNDTQTTAGRLGLEAKKEESEARRFAAMFLAPNDLLSSTDTVEEIVDRFGLSFEAAMIRKGEFDAFQRRASGQRRELPSVVVDYLKAAQKRGMRLRTDLD</sequence>
<proteinExistence type="predicted"/>
<organism evidence="2 3">
    <name type="scientific">Microvirga lotononidis</name>
    <dbReference type="NCBI Taxonomy" id="864069"/>
    <lineage>
        <taxon>Bacteria</taxon>
        <taxon>Pseudomonadati</taxon>
        <taxon>Pseudomonadota</taxon>
        <taxon>Alphaproteobacteria</taxon>
        <taxon>Hyphomicrobiales</taxon>
        <taxon>Methylobacteriaceae</taxon>
        <taxon>Microvirga</taxon>
    </lineage>
</organism>
<gene>
    <name evidence="2" type="ORF">MicloDRAFT_00005660</name>
</gene>
<name>I4Z371_9HYPH</name>
<dbReference type="InterPro" id="IPR010359">
    <property type="entry name" value="IrrE_HExxH"/>
</dbReference>
<dbReference type="EMBL" id="JH660636">
    <property type="protein sequence ID" value="EIM30663.1"/>
    <property type="molecule type" value="Genomic_DNA"/>
</dbReference>
<accession>I4Z371</accession>
<dbReference type="Proteomes" id="UP000003947">
    <property type="component" value="Unassembled WGS sequence"/>
</dbReference>
<dbReference type="STRING" id="864069.MicloDRAFT_00005660"/>
<dbReference type="OrthoDB" id="9794834at2"/>
<evidence type="ECO:0000313" key="2">
    <source>
        <dbReference type="EMBL" id="EIM30663.1"/>
    </source>
</evidence>
<dbReference type="HOGENOM" id="CLU_955838_0_0_5"/>
<dbReference type="PATRIC" id="fig|864069.3.peg.622"/>
<dbReference type="AlphaFoldDB" id="I4Z371"/>
<evidence type="ECO:0000259" key="1">
    <source>
        <dbReference type="Pfam" id="PF06114"/>
    </source>
</evidence>
<protein>
    <submittedName>
        <fullName evidence="2">Putative Zn peptidase</fullName>
    </submittedName>
</protein>